<evidence type="ECO:0000256" key="6">
    <source>
        <dbReference type="SAM" id="Phobius"/>
    </source>
</evidence>
<organism evidence="7 8">
    <name type="scientific">Solimicrobium silvestre</name>
    <dbReference type="NCBI Taxonomy" id="2099400"/>
    <lineage>
        <taxon>Bacteria</taxon>
        <taxon>Pseudomonadati</taxon>
        <taxon>Pseudomonadota</taxon>
        <taxon>Betaproteobacteria</taxon>
        <taxon>Burkholderiales</taxon>
        <taxon>Oxalobacteraceae</taxon>
        <taxon>Solimicrobium</taxon>
    </lineage>
</organism>
<gene>
    <name evidence="7" type="ORF">S2091_0836</name>
</gene>
<name>A0A2S9H2J9_9BURK</name>
<evidence type="ECO:0000313" key="7">
    <source>
        <dbReference type="EMBL" id="PRC94215.1"/>
    </source>
</evidence>
<reference evidence="7 8" key="1">
    <citation type="submission" date="2018-02" db="EMBL/GenBank/DDBJ databases">
        <title>Solimicrobium silvestre gen. nov., sp. nov., isolated from alpine forest soil.</title>
        <authorList>
            <person name="Margesin R."/>
            <person name="Albuquerque L."/>
            <person name="Zhang D.-C."/>
            <person name="Froufe H.J.C."/>
            <person name="Severino R."/>
            <person name="Roxo I."/>
            <person name="Egas C."/>
            <person name="Da Costa M.S."/>
        </authorList>
    </citation>
    <scope>NUCLEOTIDE SEQUENCE [LARGE SCALE GENOMIC DNA]</scope>
    <source>
        <strain evidence="7 8">S20-91</strain>
    </source>
</reference>
<dbReference type="GO" id="GO:0005886">
    <property type="term" value="C:plasma membrane"/>
    <property type="evidence" value="ECO:0007669"/>
    <property type="project" value="UniProtKB-SubCell"/>
</dbReference>
<dbReference type="Pfam" id="PF01810">
    <property type="entry name" value="LysE"/>
    <property type="match status" value="1"/>
</dbReference>
<feature type="transmembrane region" description="Helical" evidence="6">
    <location>
        <begin position="128"/>
        <end position="146"/>
    </location>
</feature>
<dbReference type="PIRSF" id="PIRSF006324">
    <property type="entry name" value="LeuE"/>
    <property type="match status" value="1"/>
</dbReference>
<keyword evidence="3 6" id="KW-0812">Transmembrane</keyword>
<dbReference type="AlphaFoldDB" id="A0A2S9H2J9"/>
<feature type="transmembrane region" description="Helical" evidence="6">
    <location>
        <begin position="62"/>
        <end position="86"/>
    </location>
</feature>
<dbReference type="InterPro" id="IPR001123">
    <property type="entry name" value="LeuE-type"/>
</dbReference>
<dbReference type="Proteomes" id="UP000237839">
    <property type="component" value="Unassembled WGS sequence"/>
</dbReference>
<feature type="transmembrane region" description="Helical" evidence="6">
    <location>
        <begin position="152"/>
        <end position="174"/>
    </location>
</feature>
<evidence type="ECO:0000313" key="8">
    <source>
        <dbReference type="Proteomes" id="UP000237839"/>
    </source>
</evidence>
<evidence type="ECO:0000256" key="2">
    <source>
        <dbReference type="ARBA" id="ARBA00022475"/>
    </source>
</evidence>
<keyword evidence="8" id="KW-1185">Reference proteome</keyword>
<comment type="subcellular location">
    <subcellularLocation>
        <location evidence="1">Cell membrane</location>
        <topology evidence="1">Multi-pass membrane protein</topology>
    </subcellularLocation>
</comment>
<dbReference type="PANTHER" id="PTHR30086">
    <property type="entry name" value="ARGININE EXPORTER PROTEIN ARGO"/>
    <property type="match status" value="1"/>
</dbReference>
<feature type="transmembrane region" description="Helical" evidence="6">
    <location>
        <begin position="6"/>
        <end position="26"/>
    </location>
</feature>
<accession>A0A2S9H2J9</accession>
<proteinExistence type="predicted"/>
<evidence type="ECO:0000256" key="1">
    <source>
        <dbReference type="ARBA" id="ARBA00004651"/>
    </source>
</evidence>
<evidence type="ECO:0000256" key="3">
    <source>
        <dbReference type="ARBA" id="ARBA00022692"/>
    </source>
</evidence>
<evidence type="ECO:0000256" key="4">
    <source>
        <dbReference type="ARBA" id="ARBA00022989"/>
    </source>
</evidence>
<feature type="transmembrane region" description="Helical" evidence="6">
    <location>
        <begin position="38"/>
        <end position="56"/>
    </location>
</feature>
<evidence type="ECO:0000256" key="5">
    <source>
        <dbReference type="ARBA" id="ARBA00023136"/>
    </source>
</evidence>
<dbReference type="PANTHER" id="PTHR30086:SF20">
    <property type="entry name" value="ARGININE EXPORTER PROTEIN ARGO-RELATED"/>
    <property type="match status" value="1"/>
</dbReference>
<protein>
    <submittedName>
        <fullName evidence="7">Putative threonine efflux protein</fullName>
    </submittedName>
</protein>
<dbReference type="EMBL" id="PUGF01000003">
    <property type="protein sequence ID" value="PRC94215.1"/>
    <property type="molecule type" value="Genomic_DNA"/>
</dbReference>
<dbReference type="GO" id="GO:0015171">
    <property type="term" value="F:amino acid transmembrane transporter activity"/>
    <property type="evidence" value="ECO:0007669"/>
    <property type="project" value="TreeGrafter"/>
</dbReference>
<keyword evidence="5 6" id="KW-0472">Membrane</keyword>
<comment type="caution">
    <text evidence="7">The sequence shown here is derived from an EMBL/GenBank/DDBJ whole genome shotgun (WGS) entry which is preliminary data.</text>
</comment>
<sequence>MNGFFTYILIASLTIASPGPGIVLSISNSLKYGLKGAFPGIVGVAGGMFLVALASATSMGALLASSVTGFAIAKSIGAAYLIYLGIKLLRSSSIKLKGDSGEVPLHRPSTGARFKEGIILTVSNPKPIMFFIALFPQFINVASPYVTQFLFLSSTFCVLVFLIHSIYAMFAYAIKARIMSAGGFTIINRIGGTCFLLFAGLIFYTTKFS</sequence>
<keyword evidence="2" id="KW-1003">Cell membrane</keyword>
<feature type="transmembrane region" description="Helical" evidence="6">
    <location>
        <begin position="186"/>
        <end position="204"/>
    </location>
</feature>
<keyword evidence="4 6" id="KW-1133">Transmembrane helix</keyword>